<dbReference type="PANTHER" id="PTHR24260:SF136">
    <property type="entry name" value="GH08193P-RELATED"/>
    <property type="match status" value="1"/>
</dbReference>
<evidence type="ECO:0000313" key="2">
    <source>
        <dbReference type="EMBL" id="KPQ37693.1"/>
    </source>
</evidence>
<name>A0A0P7Z437_9CYAN</name>
<organism evidence="2 3">
    <name type="scientific">Phormidesmis priestleyi Ana</name>
    <dbReference type="NCBI Taxonomy" id="1666911"/>
    <lineage>
        <taxon>Bacteria</taxon>
        <taxon>Bacillati</taxon>
        <taxon>Cyanobacteriota</taxon>
        <taxon>Cyanophyceae</taxon>
        <taxon>Leptolyngbyales</taxon>
        <taxon>Leptolyngbyaceae</taxon>
        <taxon>Phormidesmis</taxon>
    </lineage>
</organism>
<dbReference type="PROSITE" id="PS50240">
    <property type="entry name" value="TRYPSIN_DOM"/>
    <property type="match status" value="1"/>
</dbReference>
<sequence length="294" mass="32635">MCEASPPLFHDAALPIHSIALAMIIRHDIDPSLYLAEPTQFPAVVVVDRSQEEIQIAYDQIDELLKPSLIPTAQTPEYRDRCDGMGMLIAPHWILTAAQVATEISLETKIEFNHIAYSIQQIVLHPHFLNDSLEYNLEYSLEKDIAEHDIALIRLHQPVEEVAPLPLFNQTNEQGQVMTFVGKGDFGHGLIGPDQIDGKLRMATNRVESVDEQWLVFKFDAPPEGTEREGIAGPGDSGGPALVNVEGGWAIAGIRSGQLSRLPSGKNMGEGHYGVWEYYTRVSQYLDWINAVVS</sequence>
<evidence type="ECO:0000259" key="1">
    <source>
        <dbReference type="PROSITE" id="PS50240"/>
    </source>
</evidence>
<dbReference type="Gene3D" id="2.40.10.10">
    <property type="entry name" value="Trypsin-like serine proteases"/>
    <property type="match status" value="1"/>
</dbReference>
<accession>A0A0P7Z437</accession>
<dbReference type="GO" id="GO:0006508">
    <property type="term" value="P:proteolysis"/>
    <property type="evidence" value="ECO:0007669"/>
    <property type="project" value="UniProtKB-KW"/>
</dbReference>
<proteinExistence type="predicted"/>
<dbReference type="Proteomes" id="UP000050465">
    <property type="component" value="Unassembled WGS sequence"/>
</dbReference>
<gene>
    <name evidence="2" type="ORF">HLUCCA11_01170</name>
</gene>
<dbReference type="AlphaFoldDB" id="A0A0P7Z437"/>
<dbReference type="PRINTS" id="PR00722">
    <property type="entry name" value="CHYMOTRYPSIN"/>
</dbReference>
<dbReference type="STRING" id="1666911.HLUCCA11_01170"/>
<dbReference type="SUPFAM" id="SSF50494">
    <property type="entry name" value="Trypsin-like serine proteases"/>
    <property type="match status" value="1"/>
</dbReference>
<dbReference type="GO" id="GO:0004252">
    <property type="term" value="F:serine-type endopeptidase activity"/>
    <property type="evidence" value="ECO:0007669"/>
    <property type="project" value="InterPro"/>
</dbReference>
<dbReference type="Pfam" id="PF00089">
    <property type="entry name" value="Trypsin"/>
    <property type="match status" value="1"/>
</dbReference>
<evidence type="ECO:0000313" key="3">
    <source>
        <dbReference type="Proteomes" id="UP000050465"/>
    </source>
</evidence>
<feature type="domain" description="Peptidase S1" evidence="1">
    <location>
        <begin position="24"/>
        <end position="294"/>
    </location>
</feature>
<reference evidence="2 3" key="1">
    <citation type="submission" date="2015-09" db="EMBL/GenBank/DDBJ databases">
        <title>Identification and resolution of microdiversity through metagenomic sequencing of parallel consortia.</title>
        <authorList>
            <person name="Nelson W.C."/>
            <person name="Romine M.F."/>
            <person name="Lindemann S.R."/>
        </authorList>
    </citation>
    <scope>NUCLEOTIDE SEQUENCE [LARGE SCALE GENOMIC DNA]</scope>
    <source>
        <strain evidence="2">Ana</strain>
    </source>
</reference>
<dbReference type="InterPro" id="IPR001314">
    <property type="entry name" value="Peptidase_S1A"/>
</dbReference>
<keyword evidence="2" id="KW-0645">Protease</keyword>
<dbReference type="InterPro" id="IPR051333">
    <property type="entry name" value="CLIP_Serine_Protease"/>
</dbReference>
<dbReference type="SMART" id="SM00020">
    <property type="entry name" value="Tryp_SPc"/>
    <property type="match status" value="1"/>
</dbReference>
<comment type="caution">
    <text evidence="2">The sequence shown here is derived from an EMBL/GenBank/DDBJ whole genome shotgun (WGS) entry which is preliminary data.</text>
</comment>
<protein>
    <submittedName>
        <fullName evidence="2">Secreted trypsin-like serine protease</fullName>
    </submittedName>
</protein>
<keyword evidence="2" id="KW-0378">Hydrolase</keyword>
<dbReference type="InterPro" id="IPR043504">
    <property type="entry name" value="Peptidase_S1_PA_chymotrypsin"/>
</dbReference>
<dbReference type="InterPro" id="IPR001254">
    <property type="entry name" value="Trypsin_dom"/>
</dbReference>
<dbReference type="PANTHER" id="PTHR24260">
    <property type="match status" value="1"/>
</dbReference>
<dbReference type="EMBL" id="LJZR01000001">
    <property type="protein sequence ID" value="KPQ37693.1"/>
    <property type="molecule type" value="Genomic_DNA"/>
</dbReference>
<dbReference type="InterPro" id="IPR009003">
    <property type="entry name" value="Peptidase_S1_PA"/>
</dbReference>